<proteinExistence type="predicted"/>
<organism evidence="1 2">
    <name type="scientific">Mucuna pruriens</name>
    <name type="common">Velvet bean</name>
    <name type="synonym">Dolichos pruriens</name>
    <dbReference type="NCBI Taxonomy" id="157652"/>
    <lineage>
        <taxon>Eukaryota</taxon>
        <taxon>Viridiplantae</taxon>
        <taxon>Streptophyta</taxon>
        <taxon>Embryophyta</taxon>
        <taxon>Tracheophyta</taxon>
        <taxon>Spermatophyta</taxon>
        <taxon>Magnoliopsida</taxon>
        <taxon>eudicotyledons</taxon>
        <taxon>Gunneridae</taxon>
        <taxon>Pentapetalae</taxon>
        <taxon>rosids</taxon>
        <taxon>fabids</taxon>
        <taxon>Fabales</taxon>
        <taxon>Fabaceae</taxon>
        <taxon>Papilionoideae</taxon>
        <taxon>50 kb inversion clade</taxon>
        <taxon>NPAAA clade</taxon>
        <taxon>indigoferoid/millettioid clade</taxon>
        <taxon>Phaseoleae</taxon>
        <taxon>Mucuna</taxon>
    </lineage>
</organism>
<evidence type="ECO:0000313" key="2">
    <source>
        <dbReference type="Proteomes" id="UP000257109"/>
    </source>
</evidence>
<keyword evidence="2" id="KW-1185">Reference proteome</keyword>
<dbReference type="Proteomes" id="UP000257109">
    <property type="component" value="Unassembled WGS sequence"/>
</dbReference>
<feature type="non-terminal residue" evidence="1">
    <location>
        <position position="1"/>
    </location>
</feature>
<gene>
    <name evidence="1" type="ORF">CR513_04196</name>
</gene>
<protein>
    <submittedName>
        <fullName evidence="1">Uncharacterized protein</fullName>
    </submittedName>
</protein>
<dbReference type="EMBL" id="QJKJ01000694">
    <property type="protein sequence ID" value="RDY11183.1"/>
    <property type="molecule type" value="Genomic_DNA"/>
</dbReference>
<dbReference type="AlphaFoldDB" id="A0A371I806"/>
<dbReference type="OrthoDB" id="999762at2759"/>
<sequence>MDRSMIDAGSSGALMDKTPATMRNMISNMFGTRGAARSRGVNEAVAMDSQRLENKITELTSLEVEPDNVEVVGLIGGHQYGGKPYGSWQYDVEPTDSRVVFDPEIWFYTKHASKLELLPTIGSQIPSTTFSTTAITTSSTTEQFTGGADEAVDYKQH</sequence>
<name>A0A371I806_MUCPR</name>
<comment type="caution">
    <text evidence="1">The sequence shown here is derived from an EMBL/GenBank/DDBJ whole genome shotgun (WGS) entry which is preliminary data.</text>
</comment>
<reference evidence="1" key="1">
    <citation type="submission" date="2018-05" db="EMBL/GenBank/DDBJ databases">
        <title>Draft genome of Mucuna pruriens seed.</title>
        <authorList>
            <person name="Nnadi N.E."/>
            <person name="Vos R."/>
            <person name="Hasami M.H."/>
            <person name="Devisetty U.K."/>
            <person name="Aguiy J.C."/>
        </authorList>
    </citation>
    <scope>NUCLEOTIDE SEQUENCE [LARGE SCALE GENOMIC DNA]</scope>
    <source>
        <strain evidence="1">JCA_2017</strain>
    </source>
</reference>
<accession>A0A371I806</accession>
<evidence type="ECO:0000313" key="1">
    <source>
        <dbReference type="EMBL" id="RDY11183.1"/>
    </source>
</evidence>